<accession>W7XVT7</accession>
<evidence type="ECO:0000313" key="1">
    <source>
        <dbReference type="EMBL" id="GAF02335.1"/>
    </source>
</evidence>
<protein>
    <recommendedName>
        <fullName evidence="3">DUF1015 domain-containing protein</fullName>
    </recommendedName>
</protein>
<evidence type="ECO:0000313" key="2">
    <source>
        <dbReference type="Proteomes" id="UP000019402"/>
    </source>
</evidence>
<dbReference type="eggNOG" id="COG4198">
    <property type="taxonomic scope" value="Bacteria"/>
</dbReference>
<keyword evidence="2" id="KW-1185">Reference proteome</keyword>
<reference evidence="1 2" key="1">
    <citation type="journal article" date="2014" name="Genome Announc.">
        <title>Draft Genome Sequence of Cytophaga fermentans JCM 21142T, a Facultative Anaerobe Isolated from Marine Mud.</title>
        <authorList>
            <person name="Starns D."/>
            <person name="Oshima K."/>
            <person name="Suda W."/>
            <person name="Iino T."/>
            <person name="Yuki M."/>
            <person name="Inoue J."/>
            <person name="Kitamura K."/>
            <person name="Iida T."/>
            <person name="Darby A."/>
            <person name="Hattori M."/>
            <person name="Ohkuma M."/>
        </authorList>
    </citation>
    <scope>NUCLEOTIDE SEQUENCE [LARGE SCALE GENOMIC DNA]</scope>
    <source>
        <strain evidence="1 2">JCM 21142</strain>
    </source>
</reference>
<organism evidence="1 2">
    <name type="scientific">Saccharicrinis fermentans DSM 9555 = JCM 21142</name>
    <dbReference type="NCBI Taxonomy" id="869213"/>
    <lineage>
        <taxon>Bacteria</taxon>
        <taxon>Pseudomonadati</taxon>
        <taxon>Bacteroidota</taxon>
        <taxon>Bacteroidia</taxon>
        <taxon>Marinilabiliales</taxon>
        <taxon>Marinilabiliaceae</taxon>
        <taxon>Saccharicrinis</taxon>
    </lineage>
</organism>
<gene>
    <name evidence="1" type="ORF">JCM21142_3969</name>
</gene>
<dbReference type="Proteomes" id="UP000019402">
    <property type="component" value="Unassembled WGS sequence"/>
</dbReference>
<dbReference type="PANTHER" id="PTHR36454">
    <property type="entry name" value="LMO2823 PROTEIN"/>
    <property type="match status" value="1"/>
</dbReference>
<dbReference type="EMBL" id="BAMD01000008">
    <property type="protein sequence ID" value="GAF02335.1"/>
    <property type="molecule type" value="Genomic_DNA"/>
</dbReference>
<comment type="caution">
    <text evidence="1">The sequence shown here is derived from an EMBL/GenBank/DDBJ whole genome shotgun (WGS) entry which is preliminary data.</text>
</comment>
<name>W7XVT7_9BACT</name>
<dbReference type="AlphaFoldDB" id="W7XVT7"/>
<evidence type="ECO:0008006" key="3">
    <source>
        <dbReference type="Google" id="ProtNLM"/>
    </source>
</evidence>
<dbReference type="PANTHER" id="PTHR36454:SF1">
    <property type="entry name" value="DUF1015 DOMAIN-CONTAINING PROTEIN"/>
    <property type="match status" value="1"/>
</dbReference>
<proteinExistence type="predicted"/>
<sequence length="92" mass="10287">MDVTILSELVLDNILGIKDLRTDNRIDFVGGIRGLGELSRRVDSGEMKVAFAMYPVSMQQLIDIADTGNIMPPKTTWFEPKLRSGLVIHKLD</sequence>
<dbReference type="InterPro" id="IPR008323">
    <property type="entry name" value="UCP033563"/>
</dbReference>